<feature type="domain" description="2TM" evidence="2">
    <location>
        <begin position="17"/>
        <end position="89"/>
    </location>
</feature>
<dbReference type="Proteomes" id="UP000248553">
    <property type="component" value="Unassembled WGS sequence"/>
</dbReference>
<keyword evidence="1" id="KW-0812">Transmembrane</keyword>
<keyword evidence="1" id="KW-0472">Membrane</keyword>
<dbReference type="OrthoDB" id="8965954at2"/>
<dbReference type="AlphaFoldDB" id="A0A328BDM6"/>
<dbReference type="RefSeq" id="WP_111480052.1">
    <property type="nucleotide sequence ID" value="NZ_QHKM01000008.1"/>
</dbReference>
<evidence type="ECO:0000313" key="3">
    <source>
        <dbReference type="EMBL" id="RAK63934.1"/>
    </source>
</evidence>
<evidence type="ECO:0000256" key="1">
    <source>
        <dbReference type="SAM" id="Phobius"/>
    </source>
</evidence>
<comment type="caution">
    <text evidence="3">The sequence shown here is derived from an EMBL/GenBank/DDBJ whole genome shotgun (WGS) entry which is preliminary data.</text>
</comment>
<dbReference type="Pfam" id="PF13239">
    <property type="entry name" value="2TM"/>
    <property type="match status" value="1"/>
</dbReference>
<feature type="transmembrane region" description="Helical" evidence="1">
    <location>
        <begin position="53"/>
        <end position="76"/>
    </location>
</feature>
<evidence type="ECO:0000313" key="4">
    <source>
        <dbReference type="Proteomes" id="UP000248553"/>
    </source>
</evidence>
<dbReference type="InterPro" id="IPR025698">
    <property type="entry name" value="2TM_dom"/>
</dbReference>
<evidence type="ECO:0000259" key="2">
    <source>
        <dbReference type="Pfam" id="PF13239"/>
    </source>
</evidence>
<proteinExistence type="predicted"/>
<reference evidence="4" key="1">
    <citation type="submission" date="2018-05" db="EMBL/GenBank/DDBJ databases">
        <authorList>
            <person name="Nie L."/>
        </authorList>
    </citation>
    <scope>NUCLEOTIDE SEQUENCE [LARGE SCALE GENOMIC DNA]</scope>
    <source>
        <strain evidence="4">NL</strain>
    </source>
</reference>
<protein>
    <recommendedName>
        <fullName evidence="2">2TM domain-containing protein</fullName>
    </recommendedName>
</protein>
<keyword evidence="1" id="KW-1133">Transmembrane helix</keyword>
<gene>
    <name evidence="3" type="ORF">DLM85_20530</name>
</gene>
<name>A0A328BDM6_9BACT</name>
<accession>A0A328BDM6</accession>
<organism evidence="3 4">
    <name type="scientific">Hymenobacter edaphi</name>
    <dbReference type="NCBI Taxonomy" id="2211146"/>
    <lineage>
        <taxon>Bacteria</taxon>
        <taxon>Pseudomonadati</taxon>
        <taxon>Bacteroidota</taxon>
        <taxon>Cytophagia</taxon>
        <taxon>Cytophagales</taxon>
        <taxon>Hymenobacteraceae</taxon>
        <taxon>Hymenobacter</taxon>
    </lineage>
</organism>
<dbReference type="EMBL" id="QHKM01000008">
    <property type="protein sequence ID" value="RAK63934.1"/>
    <property type="molecule type" value="Genomic_DNA"/>
</dbReference>
<keyword evidence="4" id="KW-1185">Reference proteome</keyword>
<sequence>METPANLDSQLWRLAQSRAHFKAQLLRYVLVCALLWTIWYVTGHHFYGSGLPWPAWVTLFWGLGLASKGATCYGLWGTASWTEREYQELRRQQQARQ</sequence>
<feature type="transmembrane region" description="Helical" evidence="1">
    <location>
        <begin position="25"/>
        <end position="47"/>
    </location>
</feature>